<dbReference type="Pfam" id="PF00535">
    <property type="entry name" value="Glycos_transf_2"/>
    <property type="match status" value="1"/>
</dbReference>
<dbReference type="CDD" id="cd00761">
    <property type="entry name" value="Glyco_tranf_GTA_type"/>
    <property type="match status" value="1"/>
</dbReference>
<name>A0A6I4RGT7_9STRE</name>
<dbReference type="SUPFAM" id="SSF53448">
    <property type="entry name" value="Nucleotide-diphospho-sugar transferases"/>
    <property type="match status" value="1"/>
</dbReference>
<dbReference type="PANTHER" id="PTHR22916:SF3">
    <property type="entry name" value="UDP-GLCNAC:BETAGAL BETA-1,3-N-ACETYLGLUCOSAMINYLTRANSFERASE-LIKE PROTEIN 1"/>
    <property type="match status" value="1"/>
</dbReference>
<evidence type="ECO:0000313" key="5">
    <source>
        <dbReference type="Proteomes" id="UP000435423"/>
    </source>
</evidence>
<reference evidence="2 4" key="2">
    <citation type="submission" date="2019-11" db="EMBL/GenBank/DDBJ databases">
        <title>Streptococcis sp. isolated from the respiratory tract of Marmot.</title>
        <authorList>
            <person name="Zhang G."/>
        </authorList>
    </citation>
    <scope>NUCLEOTIDE SEQUENCE [LARGE SCALE GENOMIC DNA]</scope>
    <source>
        <strain evidence="2">Zg-86</strain>
        <strain evidence="4">zg-86</strain>
    </source>
</reference>
<evidence type="ECO:0000313" key="2">
    <source>
        <dbReference type="EMBL" id="MTB65142.1"/>
    </source>
</evidence>
<evidence type="ECO:0000313" key="3">
    <source>
        <dbReference type="EMBL" id="MWV57130.1"/>
    </source>
</evidence>
<sequence length="348" mass="40925">MDKKFSIILPFYNAEATIQLTLDSIVQQNQENFEIICVDDCSTDRSLKIVQNYSENYSNFKVVSLTSNVGVSEARNVALNQAKGEFILFVDADDLLPRNFIDFLNHYKFKEEYDLLIFNYDTIYQQIDVGYTYPTQVSVRKLTVEECQDAIIGIKSGKESCPTRLTSLWAKVFRRKIIESNQLLFDSQLKIGEDSLFVFDYLQFVSEIHFYDVIAYYYYQNSRSLTHSFQPQMVENDVAWQLAFSERVKKIADTDKQEKYRYYSLAKGLLNICYLFIGHKGSSFSINQKKECLKAILENPMYQDLWKIPILNELLASFSLQEHVLLYLLKNRQYLIIIWIFQLKNRMK</sequence>
<dbReference type="GO" id="GO:0016758">
    <property type="term" value="F:hexosyltransferase activity"/>
    <property type="evidence" value="ECO:0007669"/>
    <property type="project" value="UniProtKB-ARBA"/>
</dbReference>
<dbReference type="PANTHER" id="PTHR22916">
    <property type="entry name" value="GLYCOSYLTRANSFERASE"/>
    <property type="match status" value="1"/>
</dbReference>
<dbReference type="EMBL" id="WLCG01000014">
    <property type="protein sequence ID" value="MTB65142.1"/>
    <property type="molecule type" value="Genomic_DNA"/>
</dbReference>
<reference evidence="3 5" key="1">
    <citation type="submission" date="2019-10" db="EMBL/GenBank/DDBJ databases">
        <title>Streptococcis sp, isolated from the respiratory tract of Marmot.</title>
        <authorList>
            <person name="Zhang G."/>
        </authorList>
    </citation>
    <scope>NUCLEOTIDE SEQUENCE [LARGE SCALE GENOMIC DNA]</scope>
    <source>
        <strain evidence="5">zg-70</strain>
        <strain evidence="3">Zg-70</strain>
    </source>
</reference>
<dbReference type="Gene3D" id="3.90.550.10">
    <property type="entry name" value="Spore Coat Polysaccharide Biosynthesis Protein SpsA, Chain A"/>
    <property type="match status" value="1"/>
</dbReference>
<dbReference type="AlphaFoldDB" id="A0A6I4RGT7"/>
<evidence type="ECO:0000313" key="4">
    <source>
        <dbReference type="Proteomes" id="UP000435060"/>
    </source>
</evidence>
<dbReference type="Proteomes" id="UP000435423">
    <property type="component" value="Unassembled WGS sequence"/>
</dbReference>
<accession>A0A6I4RGT7</accession>
<organism evidence="3 5">
    <name type="scientific">Streptococcus zhangguiae</name>
    <dbReference type="NCBI Taxonomy" id="2664091"/>
    <lineage>
        <taxon>Bacteria</taxon>
        <taxon>Bacillati</taxon>
        <taxon>Bacillota</taxon>
        <taxon>Bacilli</taxon>
        <taxon>Lactobacillales</taxon>
        <taxon>Streptococcaceae</taxon>
        <taxon>Streptococcus</taxon>
    </lineage>
</organism>
<keyword evidence="4" id="KW-1185">Reference proteome</keyword>
<proteinExistence type="predicted"/>
<dbReference type="Proteomes" id="UP000435060">
    <property type="component" value="Unassembled WGS sequence"/>
</dbReference>
<evidence type="ECO:0000259" key="1">
    <source>
        <dbReference type="Pfam" id="PF00535"/>
    </source>
</evidence>
<dbReference type="InterPro" id="IPR001173">
    <property type="entry name" value="Glyco_trans_2-like"/>
</dbReference>
<gene>
    <name evidence="2" type="ORF">GGG87_09060</name>
    <name evidence="3" type="ORF">GGH11_09100</name>
</gene>
<dbReference type="EMBL" id="WUBJ01000013">
    <property type="protein sequence ID" value="MWV57130.1"/>
    <property type="molecule type" value="Genomic_DNA"/>
</dbReference>
<dbReference type="InterPro" id="IPR029044">
    <property type="entry name" value="Nucleotide-diphossugar_trans"/>
</dbReference>
<comment type="caution">
    <text evidence="3">The sequence shown here is derived from an EMBL/GenBank/DDBJ whole genome shotgun (WGS) entry which is preliminary data.</text>
</comment>
<dbReference type="RefSeq" id="WP_154609008.1">
    <property type="nucleotide sequence ID" value="NZ_CP072115.1"/>
</dbReference>
<feature type="domain" description="Glycosyltransferase 2-like" evidence="1">
    <location>
        <begin position="6"/>
        <end position="126"/>
    </location>
</feature>
<protein>
    <submittedName>
        <fullName evidence="3">Glycosyltransferase</fullName>
    </submittedName>
</protein>